<protein>
    <submittedName>
        <fullName evidence="1">Uncharacterized protein</fullName>
    </submittedName>
</protein>
<comment type="caution">
    <text evidence="1">The sequence shown here is derived from an EMBL/GenBank/DDBJ whole genome shotgun (WGS) entry which is preliminary data.</text>
</comment>
<dbReference type="AlphaFoldDB" id="A0ABD2M6K0"/>
<accession>A0ABD2M6K0</accession>
<evidence type="ECO:0000313" key="2">
    <source>
        <dbReference type="Proteomes" id="UP001620626"/>
    </source>
</evidence>
<name>A0ABD2M6K0_9BILA</name>
<dbReference type="EMBL" id="JBICBT010000110">
    <property type="protein sequence ID" value="KAL3123151.1"/>
    <property type="molecule type" value="Genomic_DNA"/>
</dbReference>
<gene>
    <name evidence="1" type="ORF">niasHT_002063</name>
</gene>
<keyword evidence="2" id="KW-1185">Reference proteome</keyword>
<organism evidence="1 2">
    <name type="scientific">Heterodera trifolii</name>
    <dbReference type="NCBI Taxonomy" id="157864"/>
    <lineage>
        <taxon>Eukaryota</taxon>
        <taxon>Metazoa</taxon>
        <taxon>Ecdysozoa</taxon>
        <taxon>Nematoda</taxon>
        <taxon>Chromadorea</taxon>
        <taxon>Rhabditida</taxon>
        <taxon>Tylenchina</taxon>
        <taxon>Tylenchomorpha</taxon>
        <taxon>Tylenchoidea</taxon>
        <taxon>Heteroderidae</taxon>
        <taxon>Heteroderinae</taxon>
        <taxon>Heterodera</taxon>
    </lineage>
</organism>
<evidence type="ECO:0000313" key="1">
    <source>
        <dbReference type="EMBL" id="KAL3123151.1"/>
    </source>
</evidence>
<proteinExistence type="predicted"/>
<reference evidence="1 2" key="1">
    <citation type="submission" date="2024-10" db="EMBL/GenBank/DDBJ databases">
        <authorList>
            <person name="Kim D."/>
        </authorList>
    </citation>
    <scope>NUCLEOTIDE SEQUENCE [LARGE SCALE GENOMIC DNA]</scope>
    <source>
        <strain evidence="1">BH-2024</strain>
    </source>
</reference>
<dbReference type="Proteomes" id="UP001620626">
    <property type="component" value="Unassembled WGS sequence"/>
</dbReference>
<sequence length="239" mass="27222">MLSLRTPSASRSVAYTQHSDCFRRFIFYQSTSAVRIFHQNSCTHCVAYGQRNVTRLVPLDSPHHAESTDTERVPIPYGQRNVTRLVLLDSPHHAESTDTERVLIPYGQRNVTRLVLLDSPHHAESTDTERVLIRGLYAAQRLLSSVHFLPIDYVWATERDALAYGQRNVTRLVLLDSPHHAESTDTERVPIPYGQRNVTRLVLLDSPHHAESTDTERVLIRGLYAAQRLLSSVHFLPID</sequence>